<dbReference type="RefSeq" id="WP_188428362.1">
    <property type="nucleotide sequence ID" value="NZ_BAABKH010000005.1"/>
</dbReference>
<dbReference type="Gene3D" id="3.90.550.10">
    <property type="entry name" value="Spore Coat Polysaccharide Biosynthesis Protein SpsA, Chain A"/>
    <property type="match status" value="1"/>
</dbReference>
<evidence type="ECO:0000256" key="1">
    <source>
        <dbReference type="SAM" id="MobiDB-lite"/>
    </source>
</evidence>
<protein>
    <recommendedName>
        <fullName evidence="2">Glycosyltransferase 2-like domain-containing protein</fullName>
    </recommendedName>
</protein>
<evidence type="ECO:0000259" key="2">
    <source>
        <dbReference type="Pfam" id="PF00535"/>
    </source>
</evidence>
<evidence type="ECO:0000313" key="3">
    <source>
        <dbReference type="EMBL" id="GGF43258.1"/>
    </source>
</evidence>
<name>A0A917BK73_9MICO</name>
<dbReference type="InterPro" id="IPR029044">
    <property type="entry name" value="Nucleotide-diphossugar_trans"/>
</dbReference>
<feature type="region of interest" description="Disordered" evidence="1">
    <location>
        <begin position="261"/>
        <end position="283"/>
    </location>
</feature>
<dbReference type="Pfam" id="PF00535">
    <property type="entry name" value="Glycos_transf_2"/>
    <property type="match status" value="1"/>
</dbReference>
<dbReference type="SUPFAM" id="SSF53448">
    <property type="entry name" value="Nucleotide-diphospho-sugar transferases"/>
    <property type="match status" value="1"/>
</dbReference>
<comment type="caution">
    <text evidence="3">The sequence shown here is derived from an EMBL/GenBank/DDBJ whole genome shotgun (WGS) entry which is preliminary data.</text>
</comment>
<dbReference type="InterPro" id="IPR001173">
    <property type="entry name" value="Glyco_trans_2-like"/>
</dbReference>
<dbReference type="EMBL" id="BMEM01000001">
    <property type="protein sequence ID" value="GGF43258.1"/>
    <property type="molecule type" value="Genomic_DNA"/>
</dbReference>
<dbReference type="Proteomes" id="UP000605670">
    <property type="component" value="Unassembled WGS sequence"/>
</dbReference>
<keyword evidence="4" id="KW-1185">Reference proteome</keyword>
<feature type="domain" description="Glycosyltransferase 2-like" evidence="2">
    <location>
        <begin position="60"/>
        <end position="136"/>
    </location>
</feature>
<proteinExistence type="predicted"/>
<dbReference type="AlphaFoldDB" id="A0A917BK73"/>
<accession>A0A917BK73</accession>
<reference evidence="3" key="2">
    <citation type="submission" date="2020-09" db="EMBL/GenBank/DDBJ databases">
        <authorList>
            <person name="Sun Q."/>
            <person name="Zhou Y."/>
        </authorList>
    </citation>
    <scope>NUCLEOTIDE SEQUENCE</scope>
    <source>
        <strain evidence="3">CGMCC 1.12160</strain>
    </source>
</reference>
<reference evidence="3" key="1">
    <citation type="journal article" date="2014" name="Int. J. Syst. Evol. Microbiol.">
        <title>Complete genome sequence of Corynebacterium casei LMG S-19264T (=DSM 44701T), isolated from a smear-ripened cheese.</title>
        <authorList>
            <consortium name="US DOE Joint Genome Institute (JGI-PGF)"/>
            <person name="Walter F."/>
            <person name="Albersmeier A."/>
            <person name="Kalinowski J."/>
            <person name="Ruckert C."/>
        </authorList>
    </citation>
    <scope>NUCLEOTIDE SEQUENCE</scope>
    <source>
        <strain evidence="3">CGMCC 1.12160</strain>
    </source>
</reference>
<gene>
    <name evidence="3" type="ORF">GCM10011366_08890</name>
</gene>
<evidence type="ECO:0000313" key="4">
    <source>
        <dbReference type="Proteomes" id="UP000605670"/>
    </source>
</evidence>
<sequence length="283" mass="30507">MSAPSTGAGAAPVDLTVAFSSLAERVPQIRPPRHPGVRVVVHVQGPTQDLEVPEGVDRVVPVPGRGVARSRNAAIEECRTRYLLFCDDDVDVDLDGVLAAVDHLRVTGAAIALGRAVDPDGHLRKRYRTDRPTPLSLLNSAKAATYEMLVDVAQVRQAGVRFDERFGAGAETYLGDEYLFIAELLSAGLRGYAVPFVFGVHPRTSSGSRWGGRDLHVRAVVINHAFGRAAPVARLVFGWRNRRSIGDRRRLAQFAADGSTLHGQVPRRRGAARAIDPPGPPPA</sequence>
<organism evidence="3 4">
    <name type="scientific">Ornithinimicrobium tianjinense</name>
    <dbReference type="NCBI Taxonomy" id="1195761"/>
    <lineage>
        <taxon>Bacteria</taxon>
        <taxon>Bacillati</taxon>
        <taxon>Actinomycetota</taxon>
        <taxon>Actinomycetes</taxon>
        <taxon>Micrococcales</taxon>
        <taxon>Ornithinimicrobiaceae</taxon>
        <taxon>Ornithinimicrobium</taxon>
    </lineage>
</organism>